<evidence type="ECO:0000313" key="2">
    <source>
        <dbReference type="EMBL" id="CDJ58577.1"/>
    </source>
</evidence>
<feature type="domain" description="Nucleoside phosphorylase" evidence="1">
    <location>
        <begin position="29"/>
        <end position="88"/>
    </location>
</feature>
<dbReference type="VEuPathDB" id="ToxoDB:EMWEY_00051880"/>
<sequence length="92" mass="10307">MADNEVEVFLTPDGSLYHLGVKSGEINPRIITVGDRDRASIIAQEFLQDVKEYEKTRNFRTFSGTYKGVPVSIVSIGMGAPNMDFLVEFFMV</sequence>
<dbReference type="PANTHER" id="PTHR43691">
    <property type="entry name" value="URIDINE PHOSPHORYLASE"/>
    <property type="match status" value="1"/>
</dbReference>
<name>U6M2Z7_EIMMA</name>
<dbReference type="GeneID" id="25339174"/>
<dbReference type="Gene3D" id="3.40.50.1580">
    <property type="entry name" value="Nucleoside phosphorylase domain"/>
    <property type="match status" value="1"/>
</dbReference>
<dbReference type="SUPFAM" id="SSF53167">
    <property type="entry name" value="Purine and uridine phosphorylases"/>
    <property type="match status" value="1"/>
</dbReference>
<dbReference type="PANTHER" id="PTHR43691:SF14">
    <property type="entry name" value="URIDINE PHOSPHORYLASE"/>
    <property type="match status" value="1"/>
</dbReference>
<accession>U6M2Z7</accession>
<dbReference type="InterPro" id="IPR035994">
    <property type="entry name" value="Nucleoside_phosphorylase_sf"/>
</dbReference>
<keyword evidence="3" id="KW-1185">Reference proteome</keyword>
<dbReference type="GO" id="GO:0005829">
    <property type="term" value="C:cytosol"/>
    <property type="evidence" value="ECO:0007669"/>
    <property type="project" value="TreeGrafter"/>
</dbReference>
<dbReference type="AlphaFoldDB" id="U6M2Z7"/>
<dbReference type="OrthoDB" id="416752at2759"/>
<reference evidence="2" key="1">
    <citation type="submission" date="2013-10" db="EMBL/GenBank/DDBJ databases">
        <title>Genomic analysis of the causative agents of coccidiosis in chickens.</title>
        <authorList>
            <person name="Reid A.J."/>
            <person name="Blake D."/>
            <person name="Billington K."/>
            <person name="Browne H."/>
            <person name="Dunn M."/>
            <person name="Hung S."/>
            <person name="Kawahara F."/>
            <person name="Miranda-Saavedra D."/>
            <person name="Mourier T."/>
            <person name="Nagra H."/>
            <person name="Otto T.D."/>
            <person name="Rawlings N."/>
            <person name="Sanchez A."/>
            <person name="Sanders M."/>
            <person name="Subramaniam C."/>
            <person name="Tay Y."/>
            <person name="Dear P."/>
            <person name="Doerig C."/>
            <person name="Gruber A."/>
            <person name="Parkinson J."/>
            <person name="Shirley M."/>
            <person name="Wan K.L."/>
            <person name="Berriman M."/>
            <person name="Tomley F."/>
            <person name="Pain A."/>
        </authorList>
    </citation>
    <scope>NUCLEOTIDE SEQUENCE [LARGE SCALE GENOMIC DNA]</scope>
    <source>
        <strain evidence="2">Weybridge</strain>
    </source>
</reference>
<dbReference type="EMBL" id="HG719733">
    <property type="protein sequence ID" value="CDJ58577.1"/>
    <property type="molecule type" value="Genomic_DNA"/>
</dbReference>
<dbReference type="Pfam" id="PF01048">
    <property type="entry name" value="PNP_UDP_1"/>
    <property type="match status" value="1"/>
</dbReference>
<evidence type="ECO:0000313" key="3">
    <source>
        <dbReference type="Proteomes" id="UP000030763"/>
    </source>
</evidence>
<dbReference type="Proteomes" id="UP000030763">
    <property type="component" value="Unassembled WGS sequence"/>
</dbReference>
<gene>
    <name evidence="2" type="ORF">EMWEY_00051880</name>
</gene>
<proteinExistence type="predicted"/>
<dbReference type="InterPro" id="IPR000845">
    <property type="entry name" value="Nucleoside_phosphorylase_d"/>
</dbReference>
<dbReference type="GO" id="GO:0006218">
    <property type="term" value="P:uridine catabolic process"/>
    <property type="evidence" value="ECO:0007669"/>
    <property type="project" value="TreeGrafter"/>
</dbReference>
<dbReference type="RefSeq" id="XP_013335225.1">
    <property type="nucleotide sequence ID" value="XM_013479771.1"/>
</dbReference>
<reference evidence="2" key="2">
    <citation type="submission" date="2013-10" db="EMBL/GenBank/DDBJ databases">
        <authorList>
            <person name="Aslett M."/>
        </authorList>
    </citation>
    <scope>NUCLEOTIDE SEQUENCE [LARGE SCALE GENOMIC DNA]</scope>
    <source>
        <strain evidence="2">Weybridge</strain>
    </source>
</reference>
<dbReference type="GO" id="GO:0004850">
    <property type="term" value="F:uridine phosphorylase activity"/>
    <property type="evidence" value="ECO:0007669"/>
    <property type="project" value="TreeGrafter"/>
</dbReference>
<dbReference type="OMA" id="LVEFFMV"/>
<protein>
    <submittedName>
        <fullName evidence="2">Uridine phosphorylase, putative</fullName>
    </submittedName>
</protein>
<organism evidence="2 3">
    <name type="scientific">Eimeria maxima</name>
    <name type="common">Coccidian parasite</name>
    <dbReference type="NCBI Taxonomy" id="5804"/>
    <lineage>
        <taxon>Eukaryota</taxon>
        <taxon>Sar</taxon>
        <taxon>Alveolata</taxon>
        <taxon>Apicomplexa</taxon>
        <taxon>Conoidasida</taxon>
        <taxon>Coccidia</taxon>
        <taxon>Eucoccidiorida</taxon>
        <taxon>Eimeriorina</taxon>
        <taxon>Eimeriidae</taxon>
        <taxon>Eimeria</taxon>
    </lineage>
</organism>
<evidence type="ECO:0000259" key="1">
    <source>
        <dbReference type="Pfam" id="PF01048"/>
    </source>
</evidence>